<dbReference type="Pfam" id="PF01425">
    <property type="entry name" value="Amidase"/>
    <property type="match status" value="1"/>
</dbReference>
<feature type="domain" description="Amidase" evidence="1">
    <location>
        <begin position="26"/>
        <end position="448"/>
    </location>
</feature>
<dbReference type="PANTHER" id="PTHR11895:SF172">
    <property type="entry name" value="GLUTAMYL-TRNA(GLN) AMIDOTRANSFERASE"/>
    <property type="match status" value="1"/>
</dbReference>
<dbReference type="RefSeq" id="WP_353475356.1">
    <property type="nucleotide sequence ID" value="NZ_CP123385.1"/>
</dbReference>
<dbReference type="InterPro" id="IPR014087">
    <property type="entry name" value="Carboxybiuret_hydro_AtzE"/>
</dbReference>
<dbReference type="NCBIfam" id="NF006631">
    <property type="entry name" value="PRK09201.1"/>
    <property type="match status" value="1"/>
</dbReference>
<dbReference type="NCBIfam" id="TIGR02715">
    <property type="entry name" value="amido_AtzE"/>
    <property type="match status" value="1"/>
</dbReference>
<evidence type="ECO:0000259" key="1">
    <source>
        <dbReference type="Pfam" id="PF01425"/>
    </source>
</evidence>
<dbReference type="InterPro" id="IPR023631">
    <property type="entry name" value="Amidase_dom"/>
</dbReference>
<accession>A0AAU8API6</accession>
<dbReference type="InterPro" id="IPR036928">
    <property type="entry name" value="AS_sf"/>
</dbReference>
<organism evidence="2">
    <name type="scientific">Alloyangia sp. H15</name>
    <dbReference type="NCBI Taxonomy" id="3029062"/>
    <lineage>
        <taxon>Bacteria</taxon>
        <taxon>Pseudomonadati</taxon>
        <taxon>Pseudomonadota</taxon>
        <taxon>Alphaproteobacteria</taxon>
        <taxon>Rhodobacterales</taxon>
        <taxon>Roseobacteraceae</taxon>
        <taxon>Alloyangia</taxon>
    </lineage>
</organism>
<name>A0AAU8API6_9RHOB</name>
<dbReference type="SUPFAM" id="SSF75304">
    <property type="entry name" value="Amidase signature (AS) enzymes"/>
    <property type="match status" value="1"/>
</dbReference>
<proteinExistence type="predicted"/>
<sequence length="472" mass="49556">MRDLQWAMAHEIAERVGSGQLRARDVAEAALRRIAVLNPEVNAFTGVTGERALSEADAVDAAIAAGRPPGPLAGVPFAVKNLFDVAGLPTLAGSRINRDRAPARRDATLIRRLRAAGAVLTGTLGMGEYAYDFTGENSHEGACRNPHDLARMTGGSSSGCGAATAAGLAPVSLGSDTNGSLRVPASLCGVFSLKPTYGRLTRAGTFSFVDSLDHLGPFARSVTDLALAYDAMQGPDPEDHGCADRPAEPARPTLEDGIGRLRFARPGGWLAAQAGPMARVAAAAVAHVLETEGCSRHEVALDGAAAGRAAAYLITNSESAAFHLDRLRSRAGEFDPDTRDRFLAGALLPAAWVSRAQRVRAWWLAQAMEAFGRVDALILPATPVPAPLRGDKVLTLGGEERPLRPNLGLLAQPFSCIGLPVVTVPVFLPGELPIGVQIVVPPWREELALRIARVLERSDVACARPPALCSLG</sequence>
<protein>
    <submittedName>
        <fullName evidence="2">AtzE family amidohydrolase</fullName>
    </submittedName>
</protein>
<dbReference type="PANTHER" id="PTHR11895">
    <property type="entry name" value="TRANSAMIDASE"/>
    <property type="match status" value="1"/>
</dbReference>
<evidence type="ECO:0000313" key="2">
    <source>
        <dbReference type="EMBL" id="XCC96479.1"/>
    </source>
</evidence>
<dbReference type="EMBL" id="CP123385">
    <property type="protein sequence ID" value="XCC96479.1"/>
    <property type="molecule type" value="Genomic_DNA"/>
</dbReference>
<dbReference type="InterPro" id="IPR000120">
    <property type="entry name" value="Amidase"/>
</dbReference>
<reference evidence="2" key="1">
    <citation type="submission" date="2023-02" db="EMBL/GenBank/DDBJ databases">
        <title>Description and genomic characterization of Salipiger bruguierae sp. nov., isolated from the sediment of mangrove plant Bruguiera sexangula.</title>
        <authorList>
            <person name="Long M."/>
        </authorList>
    </citation>
    <scope>NUCLEOTIDE SEQUENCE</scope>
    <source>
        <strain evidence="2">H15</strain>
    </source>
</reference>
<gene>
    <name evidence="2" type="ORF">PVT71_17520</name>
</gene>
<dbReference type="Gene3D" id="3.90.1300.10">
    <property type="entry name" value="Amidase signature (AS) domain"/>
    <property type="match status" value="1"/>
</dbReference>
<dbReference type="GO" id="GO:0003824">
    <property type="term" value="F:catalytic activity"/>
    <property type="evidence" value="ECO:0007669"/>
    <property type="project" value="InterPro"/>
</dbReference>
<dbReference type="AlphaFoldDB" id="A0AAU8API6"/>